<dbReference type="AlphaFoldDB" id="A0A1X0JEZ1"/>
<organism evidence="2 3">
    <name type="scientific">Mycolicibacterium tusciae</name>
    <dbReference type="NCBI Taxonomy" id="75922"/>
    <lineage>
        <taxon>Bacteria</taxon>
        <taxon>Bacillati</taxon>
        <taxon>Actinomycetota</taxon>
        <taxon>Actinomycetes</taxon>
        <taxon>Mycobacteriales</taxon>
        <taxon>Mycobacteriaceae</taxon>
        <taxon>Mycolicibacterium</taxon>
    </lineage>
</organism>
<evidence type="ECO:0000313" key="3">
    <source>
        <dbReference type="Proteomes" id="UP000192411"/>
    </source>
</evidence>
<dbReference type="EMBL" id="MVIM01000023">
    <property type="protein sequence ID" value="ORB61483.1"/>
    <property type="molecule type" value="Genomic_DNA"/>
</dbReference>
<accession>A0A1X0JEZ1</accession>
<feature type="transmembrane region" description="Helical" evidence="1">
    <location>
        <begin position="12"/>
        <end position="32"/>
    </location>
</feature>
<evidence type="ECO:0000256" key="1">
    <source>
        <dbReference type="SAM" id="Phobius"/>
    </source>
</evidence>
<evidence type="ECO:0008006" key="4">
    <source>
        <dbReference type="Google" id="ProtNLM"/>
    </source>
</evidence>
<dbReference type="InterPro" id="IPR025333">
    <property type="entry name" value="DUF4239"/>
</dbReference>
<feature type="transmembrane region" description="Helical" evidence="1">
    <location>
        <begin position="52"/>
        <end position="74"/>
    </location>
</feature>
<dbReference type="RefSeq" id="WP_083129002.1">
    <property type="nucleotide sequence ID" value="NZ_MVIM01000023.1"/>
</dbReference>
<keyword evidence="1" id="KW-0472">Membrane</keyword>
<reference evidence="2 3" key="1">
    <citation type="submission" date="2017-02" db="EMBL/GenBank/DDBJ databases">
        <title>The new phylogeny of genus Mycobacterium.</title>
        <authorList>
            <person name="Tortoli E."/>
            <person name="Trovato A."/>
            <person name="Cirillo D.M."/>
        </authorList>
    </citation>
    <scope>NUCLEOTIDE SEQUENCE [LARGE SCALE GENOMIC DNA]</scope>
    <source>
        <strain evidence="2 3">DSM 44338</strain>
    </source>
</reference>
<dbReference type="OrthoDB" id="940913at2"/>
<protein>
    <recommendedName>
        <fullName evidence="4">DUF4239 domain-containing protein</fullName>
    </recommendedName>
</protein>
<keyword evidence="3" id="KW-1185">Reference proteome</keyword>
<keyword evidence="1" id="KW-0812">Transmembrane</keyword>
<dbReference type="Pfam" id="PF14023">
    <property type="entry name" value="Bestrophin-like"/>
    <property type="match status" value="1"/>
</dbReference>
<feature type="transmembrane region" description="Helical" evidence="1">
    <location>
        <begin position="189"/>
        <end position="209"/>
    </location>
</feature>
<feature type="transmembrane region" description="Helical" evidence="1">
    <location>
        <begin position="215"/>
        <end position="236"/>
    </location>
</feature>
<keyword evidence="1" id="KW-1133">Transmembrane helix</keyword>
<gene>
    <name evidence="2" type="ORF">BST47_27535</name>
</gene>
<name>A0A1X0JEZ1_9MYCO</name>
<sequence>MISQWLVANLSSWVLLLGIIVVVAGGAILIQVFVRRSFPGLKGDEHNDVIKFAFGVVGFVFAFFLGFVVSAMWGQIGDADGRARTEGAAGVQLVRTVTVFDQPDEDRIRKALLEYQQAALVEWREIAQGGSYPDADEAFTRLYAAYEDVQARTDAQKTILSTSFGNLDSVGQARTQRLAQAQTDDGPPWSLWAVIWLTSGLLLACAIIYDVKKPATHYTMVAILGILVAVNLFLVAELSHPFIGEIGTTSEPLQQVIRQLS</sequence>
<proteinExistence type="predicted"/>
<comment type="caution">
    <text evidence="2">The sequence shown here is derived from an EMBL/GenBank/DDBJ whole genome shotgun (WGS) entry which is preliminary data.</text>
</comment>
<dbReference type="Proteomes" id="UP000192411">
    <property type="component" value="Unassembled WGS sequence"/>
</dbReference>
<evidence type="ECO:0000313" key="2">
    <source>
        <dbReference type="EMBL" id="ORB61483.1"/>
    </source>
</evidence>